<dbReference type="Gene3D" id="3.30.60.230">
    <property type="entry name" value="Lsr2, dimerization domain"/>
    <property type="match status" value="1"/>
</dbReference>
<name>A0ABY8QRE8_9MICO</name>
<feature type="domain" description="Lsr2 DNA-binding" evidence="3">
    <location>
        <begin position="74"/>
        <end position="109"/>
    </location>
</feature>
<organism evidence="4 5">
    <name type="scientific">Saxibacter everestensis</name>
    <dbReference type="NCBI Taxonomy" id="2909229"/>
    <lineage>
        <taxon>Bacteria</taxon>
        <taxon>Bacillati</taxon>
        <taxon>Actinomycetota</taxon>
        <taxon>Actinomycetes</taxon>
        <taxon>Micrococcales</taxon>
        <taxon>Brevibacteriaceae</taxon>
        <taxon>Saxibacter</taxon>
    </lineage>
</organism>
<evidence type="ECO:0000313" key="4">
    <source>
        <dbReference type="EMBL" id="WGW10990.1"/>
    </source>
</evidence>
<proteinExistence type="predicted"/>
<dbReference type="Pfam" id="PF23359">
    <property type="entry name" value="Lsr2_DNA-bd"/>
    <property type="match status" value="1"/>
</dbReference>
<keyword evidence="1" id="KW-0238">DNA-binding</keyword>
<dbReference type="Gene3D" id="4.10.320.10">
    <property type="entry name" value="E3-binding domain"/>
    <property type="match status" value="1"/>
</dbReference>
<keyword evidence="5" id="KW-1185">Reference proteome</keyword>
<gene>
    <name evidence="4" type="ORF">LWF01_12865</name>
</gene>
<protein>
    <submittedName>
        <fullName evidence="4">Lsr2 family protein</fullName>
    </submittedName>
</protein>
<dbReference type="RefSeq" id="WP_349637771.1">
    <property type="nucleotide sequence ID" value="NZ_CP090958.1"/>
</dbReference>
<accession>A0ABY8QRE8</accession>
<dbReference type="InterPro" id="IPR055370">
    <property type="entry name" value="Lsr2_DNA-bd"/>
</dbReference>
<evidence type="ECO:0000259" key="2">
    <source>
        <dbReference type="Pfam" id="PF11774"/>
    </source>
</evidence>
<reference evidence="4 5" key="1">
    <citation type="submission" date="2023-05" db="EMBL/GenBank/DDBJ databases">
        <title>Lithophilousrod everest ZFBP1038 complete genpme.</title>
        <authorList>
            <person name="Tian M."/>
        </authorList>
    </citation>
    <scope>NUCLEOTIDE SEQUENCE [LARGE SCALE GENOMIC DNA]</scope>
    <source>
        <strain evidence="4 5">ZFBP1038</strain>
    </source>
</reference>
<feature type="domain" description="Lsr2 dimerization" evidence="2">
    <location>
        <begin position="1"/>
        <end position="57"/>
    </location>
</feature>
<evidence type="ECO:0000256" key="1">
    <source>
        <dbReference type="ARBA" id="ARBA00023125"/>
    </source>
</evidence>
<dbReference type="InterPro" id="IPR024412">
    <property type="entry name" value="Lsr2_dim_dom"/>
</dbReference>
<dbReference type="Proteomes" id="UP001209083">
    <property type="component" value="Chromosome"/>
</dbReference>
<dbReference type="EMBL" id="CP090958">
    <property type="protein sequence ID" value="WGW10990.1"/>
    <property type="molecule type" value="Genomic_DNA"/>
</dbReference>
<dbReference type="InterPro" id="IPR036625">
    <property type="entry name" value="E3-bd_dom_sf"/>
</dbReference>
<sequence length="112" mass="12421">MAQKVQVILIDDVDGGEATETVRFALDRSSYEIDLSSKHAKELRDSLRQWVSSARRVSADKPVGRRRGAATTTARKETAEIRDWARSNGYEVGDRGRIPTEVVDAFRAAKGS</sequence>
<dbReference type="Pfam" id="PF11774">
    <property type="entry name" value="Lsr2"/>
    <property type="match status" value="1"/>
</dbReference>
<dbReference type="InterPro" id="IPR042261">
    <property type="entry name" value="Lsr2-like_dimerization"/>
</dbReference>
<evidence type="ECO:0000313" key="5">
    <source>
        <dbReference type="Proteomes" id="UP001209083"/>
    </source>
</evidence>
<evidence type="ECO:0000259" key="3">
    <source>
        <dbReference type="Pfam" id="PF23359"/>
    </source>
</evidence>